<proteinExistence type="predicted"/>
<name>X0Z1S4_9ZZZZ</name>
<gene>
    <name evidence="1" type="ORF">S01H4_12356</name>
</gene>
<reference evidence="1" key="1">
    <citation type="journal article" date="2014" name="Front. Microbiol.">
        <title>High frequency of phylogenetically diverse reductive dehalogenase-homologous genes in deep subseafloor sedimentary metagenomes.</title>
        <authorList>
            <person name="Kawai M."/>
            <person name="Futagami T."/>
            <person name="Toyoda A."/>
            <person name="Takaki Y."/>
            <person name="Nishi S."/>
            <person name="Hori S."/>
            <person name="Arai W."/>
            <person name="Tsubouchi T."/>
            <person name="Morono Y."/>
            <person name="Uchiyama I."/>
            <person name="Ito T."/>
            <person name="Fujiyama A."/>
            <person name="Inagaki F."/>
            <person name="Takami H."/>
        </authorList>
    </citation>
    <scope>NUCLEOTIDE SEQUENCE</scope>
    <source>
        <strain evidence="1">Expedition CK06-06</strain>
    </source>
</reference>
<organism evidence="1">
    <name type="scientific">marine sediment metagenome</name>
    <dbReference type="NCBI Taxonomy" id="412755"/>
    <lineage>
        <taxon>unclassified sequences</taxon>
        <taxon>metagenomes</taxon>
        <taxon>ecological metagenomes</taxon>
    </lineage>
</organism>
<dbReference type="AlphaFoldDB" id="X0Z1S4"/>
<comment type="caution">
    <text evidence="1">The sequence shown here is derived from an EMBL/GenBank/DDBJ whole genome shotgun (WGS) entry which is preliminary data.</text>
</comment>
<accession>X0Z1S4</accession>
<evidence type="ECO:0000313" key="1">
    <source>
        <dbReference type="EMBL" id="GAG62919.1"/>
    </source>
</evidence>
<protein>
    <submittedName>
        <fullName evidence="1">Uncharacterized protein</fullName>
    </submittedName>
</protein>
<sequence>MKLAMDKVSFKIKLAAFQASDGADTRHLNTDTLKRYRSQKKGK</sequence>
<dbReference type="EMBL" id="BART01005228">
    <property type="protein sequence ID" value="GAG62919.1"/>
    <property type="molecule type" value="Genomic_DNA"/>
</dbReference>